<organism evidence="4 5">
    <name type="scientific">Aphanomyces stellatus</name>
    <dbReference type="NCBI Taxonomy" id="120398"/>
    <lineage>
        <taxon>Eukaryota</taxon>
        <taxon>Sar</taxon>
        <taxon>Stramenopiles</taxon>
        <taxon>Oomycota</taxon>
        <taxon>Saprolegniomycetes</taxon>
        <taxon>Saprolegniales</taxon>
        <taxon>Verrucalvaceae</taxon>
        <taxon>Aphanomyces</taxon>
    </lineage>
</organism>
<dbReference type="AlphaFoldDB" id="A0A485KL17"/>
<dbReference type="InterPro" id="IPR024078">
    <property type="entry name" value="LmbE-like_dom_sf"/>
</dbReference>
<dbReference type="Proteomes" id="UP000332933">
    <property type="component" value="Unassembled WGS sequence"/>
</dbReference>
<accession>A0A485KL17</accession>
<sequence length="429" mass="48812">MIESVVAQANETTSRIEHDAAAPSVVAIKLADGSRVLPFSSVESAGECAALTTAHDQSFFTYIPSSKWCMTHEFPRGRMTLVGRGGGTAPAFQSLPRGFQLQRDHASDGECSQACRDLPTCAAFQMQDGSSCALFAPATARLDGSDAGWISHPRHSLTGRPSAVHFYIVAHQDDHELFMANNYHKSLGDRNTKVVFIYTTAGDASLGDPWRDAREYGTLAATQAWIERLGDYSAEQRPRWVDVWANGRRHGVRAVVIGNAIHYLLRISETRANEAFMDLMNNRWAVGPMDDRNNKYVNRNDFKDTLRAILEREADSIATIQMHVQNHDANDYEDHVMHRETGRLVKTILDEHPKWNACVFRQYYFDYQKWWDPINMEWPAVAIQRYAWLRMSEAIYRRDRNIVFWSEHLAILGRTYVKQTQHGWTPSCL</sequence>
<evidence type="ECO:0000313" key="3">
    <source>
        <dbReference type="EMBL" id="KAF0700783.1"/>
    </source>
</evidence>
<dbReference type="Gene3D" id="3.40.50.10320">
    <property type="entry name" value="LmbE-like"/>
    <property type="match status" value="1"/>
</dbReference>
<dbReference type="InterPro" id="IPR003737">
    <property type="entry name" value="GlcNAc_PI_deacetylase-related"/>
</dbReference>
<protein>
    <recommendedName>
        <fullName evidence="2">N-acetylglucosaminylphosphatidylinositol deacetylase</fullName>
        <ecNumber evidence="2">3.5.1.89</ecNumber>
    </recommendedName>
</protein>
<keyword evidence="5" id="KW-1185">Reference proteome</keyword>
<proteinExistence type="inferred from homology"/>
<name>A0A485KL17_9STRA</name>
<dbReference type="Pfam" id="PF02585">
    <property type="entry name" value="PIG-L"/>
    <property type="match status" value="1"/>
</dbReference>
<comment type="similarity">
    <text evidence="1">Belongs to the PIGL family.</text>
</comment>
<gene>
    <name evidence="4" type="primary">Aste57867_8736</name>
    <name evidence="3" type="ORF">As57867_008702</name>
    <name evidence="4" type="ORF">ASTE57867_8736</name>
</gene>
<reference evidence="4 5" key="1">
    <citation type="submission" date="2019-03" db="EMBL/GenBank/DDBJ databases">
        <authorList>
            <person name="Gaulin E."/>
            <person name="Dumas B."/>
        </authorList>
    </citation>
    <scope>NUCLEOTIDE SEQUENCE [LARGE SCALE GENOMIC DNA]</scope>
    <source>
        <strain evidence="4">CBS 568.67</strain>
    </source>
</reference>
<reference evidence="3" key="2">
    <citation type="submission" date="2019-06" db="EMBL/GenBank/DDBJ databases">
        <title>Genomics analysis of Aphanomyces spp. identifies a new class of oomycete effector associated with host adaptation.</title>
        <authorList>
            <person name="Gaulin E."/>
        </authorList>
    </citation>
    <scope>NUCLEOTIDE SEQUENCE</scope>
    <source>
        <strain evidence="3">CBS 578.67</strain>
    </source>
</reference>
<evidence type="ECO:0000313" key="4">
    <source>
        <dbReference type="EMBL" id="VFT85622.1"/>
    </source>
</evidence>
<dbReference type="EMBL" id="VJMH01005113">
    <property type="protein sequence ID" value="KAF0700783.1"/>
    <property type="molecule type" value="Genomic_DNA"/>
</dbReference>
<dbReference type="OrthoDB" id="60881at2759"/>
<evidence type="ECO:0000256" key="1">
    <source>
        <dbReference type="ARBA" id="ARBA00006066"/>
    </source>
</evidence>
<dbReference type="EC" id="3.5.1.89" evidence="2"/>
<evidence type="ECO:0000256" key="2">
    <source>
        <dbReference type="ARBA" id="ARBA00012176"/>
    </source>
</evidence>
<evidence type="ECO:0000313" key="5">
    <source>
        <dbReference type="Proteomes" id="UP000332933"/>
    </source>
</evidence>
<dbReference type="EMBL" id="CAADRA010005134">
    <property type="protein sequence ID" value="VFT85622.1"/>
    <property type="molecule type" value="Genomic_DNA"/>
</dbReference>